<evidence type="ECO:0000256" key="4">
    <source>
        <dbReference type="SAM" id="MobiDB-lite"/>
    </source>
</evidence>
<dbReference type="EMBL" id="JAATEJ010000009">
    <property type="protein sequence ID" value="NJP44509.1"/>
    <property type="molecule type" value="Genomic_DNA"/>
</dbReference>
<dbReference type="SUPFAM" id="SSF46689">
    <property type="entry name" value="Homeodomain-like"/>
    <property type="match status" value="1"/>
</dbReference>
<keyword evidence="2" id="KW-0238">DNA-binding</keyword>
<keyword evidence="7" id="KW-1185">Reference proteome</keyword>
<dbReference type="SMART" id="SM00342">
    <property type="entry name" value="HTH_ARAC"/>
    <property type="match status" value="1"/>
</dbReference>
<evidence type="ECO:0000256" key="3">
    <source>
        <dbReference type="ARBA" id="ARBA00023163"/>
    </source>
</evidence>
<dbReference type="PROSITE" id="PS01124">
    <property type="entry name" value="HTH_ARAC_FAMILY_2"/>
    <property type="match status" value="1"/>
</dbReference>
<evidence type="ECO:0000313" key="6">
    <source>
        <dbReference type="EMBL" id="NJP44509.1"/>
    </source>
</evidence>
<dbReference type="InterPro" id="IPR009057">
    <property type="entry name" value="Homeodomain-like_sf"/>
</dbReference>
<evidence type="ECO:0000313" key="7">
    <source>
        <dbReference type="Proteomes" id="UP000734511"/>
    </source>
</evidence>
<organism evidence="6 7">
    <name type="scientific">Actinacidiphila epipremni</name>
    <dbReference type="NCBI Taxonomy" id="2053013"/>
    <lineage>
        <taxon>Bacteria</taxon>
        <taxon>Bacillati</taxon>
        <taxon>Actinomycetota</taxon>
        <taxon>Actinomycetes</taxon>
        <taxon>Kitasatosporales</taxon>
        <taxon>Streptomycetaceae</taxon>
        <taxon>Actinacidiphila</taxon>
    </lineage>
</organism>
<evidence type="ECO:0000259" key="5">
    <source>
        <dbReference type="PROSITE" id="PS01124"/>
    </source>
</evidence>
<evidence type="ECO:0000256" key="2">
    <source>
        <dbReference type="ARBA" id="ARBA00023125"/>
    </source>
</evidence>
<proteinExistence type="predicted"/>
<keyword evidence="3" id="KW-0804">Transcription</keyword>
<dbReference type="InterPro" id="IPR018060">
    <property type="entry name" value="HTH_AraC"/>
</dbReference>
<protein>
    <submittedName>
        <fullName evidence="6">Helix-turn-helix transcriptional regulator</fullName>
    </submittedName>
</protein>
<name>A0ABX0ZKY4_9ACTN</name>
<dbReference type="Pfam" id="PF12833">
    <property type="entry name" value="HTH_18"/>
    <property type="match status" value="1"/>
</dbReference>
<dbReference type="Proteomes" id="UP000734511">
    <property type="component" value="Unassembled WGS sequence"/>
</dbReference>
<keyword evidence="1" id="KW-0805">Transcription regulation</keyword>
<comment type="caution">
    <text evidence="6">The sequence shown here is derived from an EMBL/GenBank/DDBJ whole genome shotgun (WGS) entry which is preliminary data.</text>
</comment>
<dbReference type="Gene3D" id="1.10.10.60">
    <property type="entry name" value="Homeodomain-like"/>
    <property type="match status" value="1"/>
</dbReference>
<accession>A0ABX0ZKY4</accession>
<reference evidence="6 7" key="1">
    <citation type="submission" date="2020-03" db="EMBL/GenBank/DDBJ databases">
        <title>WGS of actinomycetes isolated from Thailand.</title>
        <authorList>
            <person name="Thawai C."/>
        </authorList>
    </citation>
    <scope>NUCLEOTIDE SEQUENCE [LARGE SCALE GENOMIC DNA]</scope>
    <source>
        <strain evidence="6 7">PRB2-1</strain>
    </source>
</reference>
<evidence type="ECO:0000256" key="1">
    <source>
        <dbReference type="ARBA" id="ARBA00023015"/>
    </source>
</evidence>
<gene>
    <name evidence="6" type="ORF">HCN08_14050</name>
</gene>
<feature type="domain" description="HTH araC/xylS-type" evidence="5">
    <location>
        <begin position="179"/>
        <end position="277"/>
    </location>
</feature>
<sequence>MSDPRRTVRGVLSATVLAARPDFTVTAVTCRDEHPRWSPAEARADHRMVLVRRGRFRRRAAGADADVDRTLAYVGVPGEEEQFAHPAGGDTCTSLSLTPALWRTLAGDPTRAPAAPSVYVDARLDLAHRRLLATATGGDIDYALTEELLALLATAIRRAVPGPLPPSTRTPARDRALVDRARQAIAAGHPAADGLLPLAAALGVSPYRLSRCFSRELGLPLTRYRNRVRIGRALDRLEQGESSLGALAADLGFADQAHLTRTMRAYLGRTPTALRRLLAPHPADGSRPEGEFTAPPPPPP</sequence>
<feature type="region of interest" description="Disordered" evidence="4">
    <location>
        <begin position="279"/>
        <end position="300"/>
    </location>
</feature>
<dbReference type="PANTHER" id="PTHR46796">
    <property type="entry name" value="HTH-TYPE TRANSCRIPTIONAL ACTIVATOR RHAS-RELATED"/>
    <property type="match status" value="1"/>
</dbReference>
<dbReference type="InterPro" id="IPR050204">
    <property type="entry name" value="AraC_XylS_family_regulators"/>
</dbReference>